<dbReference type="PANTHER" id="PTHR33710">
    <property type="entry name" value="BNAC02G09200D PROTEIN"/>
    <property type="match status" value="1"/>
</dbReference>
<gene>
    <name evidence="1" type="ORF">RGQ29_022998</name>
</gene>
<reference evidence="1 2" key="1">
    <citation type="journal article" date="2023" name="G3 (Bethesda)">
        <title>A haplotype-resolved chromosome-scale genome for Quercus rubra L. provides insights into the genetics of adaptive traits for red oak species.</title>
        <authorList>
            <person name="Kapoor B."/>
            <person name="Jenkins J."/>
            <person name="Schmutz J."/>
            <person name="Zhebentyayeva T."/>
            <person name="Kuelheim C."/>
            <person name="Coggeshall M."/>
            <person name="Heim C."/>
            <person name="Lasky J.R."/>
            <person name="Leites L."/>
            <person name="Islam-Faridi N."/>
            <person name="Romero-Severson J."/>
            <person name="DeLeo V.L."/>
            <person name="Lucas S.M."/>
            <person name="Lazic D."/>
            <person name="Gailing O."/>
            <person name="Carlson J."/>
            <person name="Staton M."/>
        </authorList>
    </citation>
    <scope>NUCLEOTIDE SEQUENCE [LARGE SCALE GENOMIC DNA]</scope>
    <source>
        <strain evidence="1">Pseudo-F2</strain>
    </source>
</reference>
<dbReference type="SUPFAM" id="SSF56219">
    <property type="entry name" value="DNase I-like"/>
    <property type="match status" value="1"/>
</dbReference>
<accession>A0AAN7F573</accession>
<dbReference type="Gene3D" id="3.60.10.10">
    <property type="entry name" value="Endonuclease/exonuclease/phosphatase"/>
    <property type="match status" value="1"/>
</dbReference>
<evidence type="ECO:0000313" key="1">
    <source>
        <dbReference type="EMBL" id="KAK4585569.1"/>
    </source>
</evidence>
<evidence type="ECO:0000313" key="2">
    <source>
        <dbReference type="Proteomes" id="UP001324115"/>
    </source>
</evidence>
<keyword evidence="2" id="KW-1185">Reference proteome</keyword>
<dbReference type="Proteomes" id="UP001324115">
    <property type="component" value="Unassembled WGS sequence"/>
</dbReference>
<dbReference type="AlphaFoldDB" id="A0AAN7F573"/>
<proteinExistence type="predicted"/>
<dbReference type="InterPro" id="IPR036691">
    <property type="entry name" value="Endo/exonu/phosph_ase_sf"/>
</dbReference>
<name>A0AAN7F573_QUERU</name>
<dbReference type="PANTHER" id="PTHR33710:SF62">
    <property type="entry name" value="DUF4283 DOMAIN PROTEIN"/>
    <property type="match status" value="1"/>
</dbReference>
<comment type="caution">
    <text evidence="1">The sequence shown here is derived from an EMBL/GenBank/DDBJ whole genome shotgun (WGS) entry which is preliminary data.</text>
</comment>
<dbReference type="EMBL" id="JAXUIC010000006">
    <property type="protein sequence ID" value="KAK4585569.1"/>
    <property type="molecule type" value="Genomic_DNA"/>
</dbReference>
<protein>
    <submittedName>
        <fullName evidence="1">Uncharacterized protein</fullName>
    </submittedName>
</protein>
<organism evidence="1 2">
    <name type="scientific">Quercus rubra</name>
    <name type="common">Northern red oak</name>
    <name type="synonym">Quercus borealis</name>
    <dbReference type="NCBI Taxonomy" id="3512"/>
    <lineage>
        <taxon>Eukaryota</taxon>
        <taxon>Viridiplantae</taxon>
        <taxon>Streptophyta</taxon>
        <taxon>Embryophyta</taxon>
        <taxon>Tracheophyta</taxon>
        <taxon>Spermatophyta</taxon>
        <taxon>Magnoliopsida</taxon>
        <taxon>eudicotyledons</taxon>
        <taxon>Gunneridae</taxon>
        <taxon>Pentapetalae</taxon>
        <taxon>rosids</taxon>
        <taxon>fabids</taxon>
        <taxon>Fagales</taxon>
        <taxon>Fagaceae</taxon>
        <taxon>Quercus</taxon>
    </lineage>
</organism>
<sequence length="106" mass="12932">MRNFRDCLSVCGLTDLGFVGKRFTWCNERLEEQRTLVRLDRIVANEEWRRIFPEAMVHHVSMIASNHCHLMMSMKKRNLNKPRKKRFFFEKMWTHDERCKEIVEMA</sequence>